<dbReference type="Proteomes" id="UP000679789">
    <property type="component" value="Unassembled WGS sequence"/>
</dbReference>
<evidence type="ECO:0000313" key="6">
    <source>
        <dbReference type="Proteomes" id="UP000679789"/>
    </source>
</evidence>
<dbReference type="Proteomes" id="UP000678484">
    <property type="component" value="Unassembled WGS sequence"/>
</dbReference>
<organism evidence="5 6">
    <name type="scientific">Haloferax volcanii</name>
    <name type="common">Halobacterium volcanii</name>
    <dbReference type="NCBI Taxonomy" id="2246"/>
    <lineage>
        <taxon>Archaea</taxon>
        <taxon>Methanobacteriati</taxon>
        <taxon>Methanobacteriota</taxon>
        <taxon>Stenosarchaea group</taxon>
        <taxon>Halobacteria</taxon>
        <taxon>Halobacteriales</taxon>
        <taxon>Haloferacaceae</taxon>
        <taxon>Haloferax</taxon>
    </lineage>
</organism>
<evidence type="ECO:0000313" key="2">
    <source>
        <dbReference type="EMBL" id="MBS8121182.1"/>
    </source>
</evidence>
<dbReference type="RefSeq" id="WP_144064021.1">
    <property type="nucleotide sequence ID" value="NZ_JAERQU010000034.1"/>
</dbReference>
<feature type="transmembrane region" description="Helical" evidence="1">
    <location>
        <begin position="108"/>
        <end position="129"/>
    </location>
</feature>
<feature type="transmembrane region" description="Helical" evidence="1">
    <location>
        <begin position="78"/>
        <end position="96"/>
    </location>
</feature>
<reference evidence="5" key="1">
    <citation type="journal article" date="2021" name="Nat. Microbiol.">
        <title>Cell division in the archaeon Haloferax volcanii relies on two FtsZ proteins with distinct functions in division ring assembly and constriction.</title>
        <authorList>
            <person name="Liao Y."/>
            <person name="Ithurbide S."/>
            <person name="Evenhuis C."/>
            <person name="Loewe J."/>
            <person name="Duggin I.G."/>
        </authorList>
    </citation>
    <scope>NUCLEOTIDE SEQUENCE</scope>
    <source>
        <strain evidence="2">H98</strain>
        <strain evidence="5">ID112 - delta_ftsZ1_delta_ftsZ2</strain>
        <strain evidence="3">ID76 - delta_ftsZ1</strain>
        <strain evidence="4">ID77 - delta_ftsZ2</strain>
    </source>
</reference>
<accession>A0A8T5D5B9</accession>
<keyword evidence="1" id="KW-1133">Transmembrane helix</keyword>
<dbReference type="EMBL" id="JAERQW010000034">
    <property type="protein sequence ID" value="MBS8130061.1"/>
    <property type="molecule type" value="Genomic_DNA"/>
</dbReference>
<dbReference type="Proteomes" id="UP000679371">
    <property type="component" value="Unassembled WGS sequence"/>
</dbReference>
<sequence>MSTLKDFNRAGGDYFCVFLGLFVVRAGHIGVASTTALGEDGVWALILIQLTECRYNMDTPPRDFMLGRSSAWSSKFELLAVSLLGLAISAVLLGFFDIASPNSIVKLLYFLITYLSLFSISIFTTYFVAYQFGIGRK</sequence>
<evidence type="ECO:0000313" key="3">
    <source>
        <dbReference type="EMBL" id="MBS8126192.1"/>
    </source>
</evidence>
<dbReference type="EMBL" id="JAERQX010000034">
    <property type="protein sequence ID" value="MBS8133925.1"/>
    <property type="molecule type" value="Genomic_DNA"/>
</dbReference>
<evidence type="ECO:0000313" key="5">
    <source>
        <dbReference type="EMBL" id="MBS8133925.1"/>
    </source>
</evidence>
<dbReference type="EMBL" id="JAERQU010000034">
    <property type="protein sequence ID" value="MBS8121182.1"/>
    <property type="molecule type" value="Genomic_DNA"/>
</dbReference>
<evidence type="ECO:0000256" key="1">
    <source>
        <dbReference type="SAM" id="Phobius"/>
    </source>
</evidence>
<dbReference type="Proteomes" id="UP000676028">
    <property type="component" value="Unassembled WGS sequence"/>
</dbReference>
<keyword evidence="1" id="KW-0472">Membrane</keyword>
<gene>
    <name evidence="2" type="ORF">JK351_18775</name>
    <name evidence="5" type="ORF">JK352_18740</name>
    <name evidence="4" type="ORF">JK353_18750</name>
    <name evidence="3" type="ORF">JK354_18745</name>
</gene>
<name>A0A8T5D5B9_HALVO</name>
<dbReference type="AlphaFoldDB" id="A0A8T5D5B9"/>
<protein>
    <submittedName>
        <fullName evidence="5">Uncharacterized protein</fullName>
    </submittedName>
</protein>
<evidence type="ECO:0000313" key="4">
    <source>
        <dbReference type="EMBL" id="MBS8130061.1"/>
    </source>
</evidence>
<comment type="caution">
    <text evidence="5">The sequence shown here is derived from an EMBL/GenBank/DDBJ whole genome shotgun (WGS) entry which is preliminary data.</text>
</comment>
<dbReference type="EMBL" id="JAERQV010000033">
    <property type="protein sequence ID" value="MBS8126192.1"/>
    <property type="molecule type" value="Genomic_DNA"/>
</dbReference>
<proteinExistence type="predicted"/>
<dbReference type="GeneID" id="41060886"/>
<keyword evidence="1" id="KW-0812">Transmembrane</keyword>